<keyword evidence="1" id="KW-0472">Membrane</keyword>
<evidence type="ECO:0000256" key="1">
    <source>
        <dbReference type="SAM" id="Phobius"/>
    </source>
</evidence>
<dbReference type="InterPro" id="IPR030888">
    <property type="entry name" value="Put_ccm"/>
</dbReference>
<dbReference type="Proteomes" id="UP001332192">
    <property type="component" value="Chromosome"/>
</dbReference>
<dbReference type="NCBIfam" id="TIGR04391">
    <property type="entry name" value="CcmD_alt_fam"/>
    <property type="match status" value="1"/>
</dbReference>
<accession>A0ABZ1BY82</accession>
<dbReference type="RefSeq" id="WP_324717039.1">
    <property type="nucleotide sequence ID" value="NZ_CP141615.1"/>
</dbReference>
<evidence type="ECO:0000313" key="3">
    <source>
        <dbReference type="Proteomes" id="UP001332192"/>
    </source>
</evidence>
<proteinExistence type="predicted"/>
<protein>
    <submittedName>
        <fullName evidence="2">CcmD family protein</fullName>
    </submittedName>
</protein>
<keyword evidence="1" id="KW-0812">Transmembrane</keyword>
<dbReference type="EMBL" id="CP141615">
    <property type="protein sequence ID" value="WRP17769.1"/>
    <property type="molecule type" value="Genomic_DNA"/>
</dbReference>
<organism evidence="2 3">
    <name type="scientific">Carboxydichorda subterranea</name>
    <dbReference type="NCBI Taxonomy" id="3109565"/>
    <lineage>
        <taxon>Bacteria</taxon>
        <taxon>Bacillati</taxon>
        <taxon>Bacillota</taxon>
        <taxon>Limnochordia</taxon>
        <taxon>Limnochordales</taxon>
        <taxon>Geochordaceae</taxon>
        <taxon>Carboxydichorda</taxon>
    </lineage>
</organism>
<keyword evidence="3" id="KW-1185">Reference proteome</keyword>
<evidence type="ECO:0000313" key="2">
    <source>
        <dbReference type="EMBL" id="WRP17769.1"/>
    </source>
</evidence>
<keyword evidence="1" id="KW-1133">Transmembrane helix</keyword>
<feature type="transmembrane region" description="Helical" evidence="1">
    <location>
        <begin position="6"/>
        <end position="23"/>
    </location>
</feature>
<reference evidence="2 3" key="1">
    <citation type="journal article" date="2024" name="Front. Microbiol.">
        <title>Novel thermophilic genera Geochorda gen. nov. and Carboxydochorda gen. nov. from the deep terrestrial subsurface reveal the ecophysiological diversity in the class Limnochordia.</title>
        <authorList>
            <person name="Karnachuk O.V."/>
            <person name="Lukina A.P."/>
            <person name="Avakyan M.R."/>
            <person name="Kadnikov V.V."/>
            <person name="Begmatov S."/>
            <person name="Beletsky A.V."/>
            <person name="Vlasova K.G."/>
            <person name="Novikov A.A."/>
            <person name="Shcherbakova V.A."/>
            <person name="Mardanov A.V."/>
            <person name="Ravin N.V."/>
        </authorList>
    </citation>
    <scope>NUCLEOTIDE SEQUENCE [LARGE SCALE GENOMIC DNA]</scope>
    <source>
        <strain evidence="2 3">L945</strain>
    </source>
</reference>
<gene>
    <name evidence="2" type="ORF">U7230_01800</name>
</gene>
<name>A0ABZ1BY82_9FIRM</name>
<sequence length="55" mass="6344">MAFFQAAYVLLWALLIGYLYYLGQRQRQVERELERVRQSLAERSAGSDGDSPGTY</sequence>